<reference evidence="1 2" key="1">
    <citation type="journal article" date="2011" name="Front. Microbiol.">
        <title>Genomic signatures of strain selection and enhancement in Bacillus atrophaeus var. globigii, a historical biowarfare simulant.</title>
        <authorList>
            <person name="Gibbons H.S."/>
            <person name="Broomall S.M."/>
            <person name="McNew L.A."/>
            <person name="Daligault H."/>
            <person name="Chapman C."/>
            <person name="Bruce D."/>
            <person name="Karavis M."/>
            <person name="Krepps M."/>
            <person name="McGregor P.A."/>
            <person name="Hong C."/>
            <person name="Park K.H."/>
            <person name="Akmal A."/>
            <person name="Feldman A."/>
            <person name="Lin J.S."/>
            <person name="Chang W.E."/>
            <person name="Higgs B.W."/>
            <person name="Demirev P."/>
            <person name="Lindquist J."/>
            <person name="Liem A."/>
            <person name="Fochler E."/>
            <person name="Read T.D."/>
            <person name="Tapia R."/>
            <person name="Johnson S."/>
            <person name="Bishop-Lilly K.A."/>
            <person name="Detter C."/>
            <person name="Han C."/>
            <person name="Sozhamannan S."/>
            <person name="Rosenzweig C.N."/>
            <person name="Skowronski E.W."/>
        </authorList>
    </citation>
    <scope>NUCLEOTIDE SEQUENCE [LARGE SCALE GENOMIC DNA]</scope>
    <source>
        <strain evidence="1 2">Y4G10-17</strain>
    </source>
</reference>
<dbReference type="AlphaFoldDB" id="A0A432WBU5"/>
<evidence type="ECO:0000313" key="2">
    <source>
        <dbReference type="Proteomes" id="UP000287823"/>
    </source>
</evidence>
<dbReference type="RefSeq" id="WP_126799922.1">
    <property type="nucleotide sequence ID" value="NZ_PIPO01000007.1"/>
</dbReference>
<gene>
    <name evidence="1" type="ORF">CWE14_13875</name>
</gene>
<name>A0A432WBU5_9GAMM</name>
<proteinExistence type="predicted"/>
<protein>
    <submittedName>
        <fullName evidence="1">Uncharacterized protein</fullName>
    </submittedName>
</protein>
<accession>A0A432WBU5</accession>
<dbReference type="EMBL" id="PIPO01000007">
    <property type="protein sequence ID" value="RUO29547.1"/>
    <property type="molecule type" value="Genomic_DNA"/>
</dbReference>
<keyword evidence="2" id="KW-1185">Reference proteome</keyword>
<evidence type="ECO:0000313" key="1">
    <source>
        <dbReference type="EMBL" id="RUO29547.1"/>
    </source>
</evidence>
<comment type="caution">
    <text evidence="1">The sequence shown here is derived from an EMBL/GenBank/DDBJ whole genome shotgun (WGS) entry which is preliminary data.</text>
</comment>
<sequence length="86" mass="9373">MEFKTNTELFKAIESLQEDLASSGQADASALMLKGISGLNGLTDGWAYLLEHLHSAKQEYGASFSPQQSLALSKIKSTVHKIVYRA</sequence>
<dbReference type="Proteomes" id="UP000287823">
    <property type="component" value="Unassembled WGS sequence"/>
</dbReference>
<organism evidence="1 2">
    <name type="scientific">Aliidiomarina soli</name>
    <dbReference type="NCBI Taxonomy" id="1928574"/>
    <lineage>
        <taxon>Bacteria</taxon>
        <taxon>Pseudomonadati</taxon>
        <taxon>Pseudomonadota</taxon>
        <taxon>Gammaproteobacteria</taxon>
        <taxon>Alteromonadales</taxon>
        <taxon>Idiomarinaceae</taxon>
        <taxon>Aliidiomarina</taxon>
    </lineage>
</organism>